<reference evidence="2" key="1">
    <citation type="submission" date="2022-10" db="EMBL/GenBank/DDBJ databases">
        <title>Determination and structural analysis of whole genome sequence of Sarocladium strictum F4-1.</title>
        <authorList>
            <person name="Hu L."/>
            <person name="Jiang Y."/>
        </authorList>
    </citation>
    <scope>NUCLEOTIDE SEQUENCE</scope>
    <source>
        <strain evidence="2">F4-1</strain>
    </source>
</reference>
<dbReference type="EMBL" id="JAPDFR010000001">
    <property type="protein sequence ID" value="KAK0391936.1"/>
    <property type="molecule type" value="Genomic_DNA"/>
</dbReference>
<sequence>MPLLYHNPRNRSIRRGLNSSARRTRPGLRGDWMLGQQSRVQRGISSQSSTLPRCQSCERSAHCTTGPALNAEANKITNDHNDEFYHRTRKNVSRREVRRKIASNDNVLSQSSEQVNVPCNSISRGILDYWTSKRLVISSDLSFVTDLRLAQLETLFQQPDGTCSSVAIGPGYIPRLSSEKEVAWIDHRLWMDHLDYSVTTPQQPQKLLKTEELLNALDPQDLRIVVGDRQDVSYRRLVYIADPDKTAIHAIIRTAIQGMGHSISSLLYGYFALNPGSKCQIMREPRNSWLLTPTFQVMYFTLSKVPGQNTSTWRKSPLRLTVHLSFLSELGGGLSLQETSELYMCQAVISLAMTIWSKRRWDCICLSDEYHLQESRMSGFTDSEDPIERRENLTSTQYPPGLQLVRTNITDPIIEQEASCTHQDPRAYFLESLLRSLEISTDCAEELYEVFERPVIAQRNTFLPAGPWDEAGQGQTDLKSLNKITQAVRYTRAMLQKVSESIKQQLKATNSFFDNELRFDRKSMKFRDPLFLGVNHPISDRSRDNYCTRIIYILERLELMIEKILELEVYCHELELEYDRLIRTELDLERQQTAYRALTTSILQFIITAIAIPLALYSVPLSLTKLPNNLPGFIGVTIAIIAALYLPIILLLVPQVGRSAQYLFKAVRRMQ</sequence>
<keyword evidence="1" id="KW-0812">Transmembrane</keyword>
<evidence type="ECO:0000313" key="2">
    <source>
        <dbReference type="EMBL" id="KAK0391936.1"/>
    </source>
</evidence>
<keyword evidence="3" id="KW-1185">Reference proteome</keyword>
<keyword evidence="1" id="KW-0472">Membrane</keyword>
<organism evidence="2 3">
    <name type="scientific">Sarocladium strictum</name>
    <name type="common">Black bundle disease fungus</name>
    <name type="synonym">Acremonium strictum</name>
    <dbReference type="NCBI Taxonomy" id="5046"/>
    <lineage>
        <taxon>Eukaryota</taxon>
        <taxon>Fungi</taxon>
        <taxon>Dikarya</taxon>
        <taxon>Ascomycota</taxon>
        <taxon>Pezizomycotina</taxon>
        <taxon>Sordariomycetes</taxon>
        <taxon>Hypocreomycetidae</taxon>
        <taxon>Hypocreales</taxon>
        <taxon>Sarocladiaceae</taxon>
        <taxon>Sarocladium</taxon>
    </lineage>
</organism>
<evidence type="ECO:0000313" key="3">
    <source>
        <dbReference type="Proteomes" id="UP001175261"/>
    </source>
</evidence>
<feature type="transmembrane region" description="Helical" evidence="1">
    <location>
        <begin position="630"/>
        <end position="653"/>
    </location>
</feature>
<accession>A0AA39LBT4</accession>
<keyword evidence="1" id="KW-1133">Transmembrane helix</keyword>
<comment type="caution">
    <text evidence="2">The sequence shown here is derived from an EMBL/GenBank/DDBJ whole genome shotgun (WGS) entry which is preliminary data.</text>
</comment>
<feature type="transmembrane region" description="Helical" evidence="1">
    <location>
        <begin position="597"/>
        <end position="618"/>
    </location>
</feature>
<evidence type="ECO:0000256" key="1">
    <source>
        <dbReference type="SAM" id="Phobius"/>
    </source>
</evidence>
<dbReference type="Proteomes" id="UP001175261">
    <property type="component" value="Unassembled WGS sequence"/>
</dbReference>
<proteinExistence type="predicted"/>
<dbReference type="AlphaFoldDB" id="A0AA39LBT4"/>
<gene>
    <name evidence="2" type="ORF">NLU13_1434</name>
</gene>
<name>A0AA39LBT4_SARSR</name>
<protein>
    <submittedName>
        <fullName evidence="2">Uncharacterized protein</fullName>
    </submittedName>
</protein>